<evidence type="ECO:0000256" key="3">
    <source>
        <dbReference type="ARBA" id="ARBA00022475"/>
    </source>
</evidence>
<dbReference type="KEGG" id="dfo:Dform_01500"/>
<evidence type="ECO:0000256" key="7">
    <source>
        <dbReference type="SAM" id="Phobius"/>
    </source>
</evidence>
<accession>A0A1P8F8T5</accession>
<dbReference type="GO" id="GO:0005886">
    <property type="term" value="C:plasma membrane"/>
    <property type="evidence" value="ECO:0007669"/>
    <property type="project" value="UniProtKB-SubCell"/>
</dbReference>
<dbReference type="PANTHER" id="PTHR42775:SF1">
    <property type="entry name" value="PERMEASE RV2963-RELATED"/>
    <property type="match status" value="1"/>
</dbReference>
<evidence type="ECO:0000256" key="4">
    <source>
        <dbReference type="ARBA" id="ARBA00022692"/>
    </source>
</evidence>
<comment type="similarity">
    <text evidence="2">Belongs to the UPF0718 family.</text>
</comment>
<evidence type="ECO:0000256" key="2">
    <source>
        <dbReference type="ARBA" id="ARBA00006386"/>
    </source>
</evidence>
<name>A0A1P8F8T5_9CHLR</name>
<feature type="transmembrane region" description="Helical" evidence="7">
    <location>
        <begin position="121"/>
        <end position="143"/>
    </location>
</feature>
<dbReference type="STRING" id="1839801.Dform_01500"/>
<feature type="transmembrane region" description="Helical" evidence="7">
    <location>
        <begin position="246"/>
        <end position="264"/>
    </location>
</feature>
<evidence type="ECO:0000256" key="6">
    <source>
        <dbReference type="ARBA" id="ARBA00023136"/>
    </source>
</evidence>
<evidence type="ECO:0000313" key="9">
    <source>
        <dbReference type="Proteomes" id="UP000185934"/>
    </source>
</evidence>
<dbReference type="OrthoDB" id="9777774at2"/>
<proteinExistence type="inferred from homology"/>
<feature type="transmembrane region" description="Helical" evidence="7">
    <location>
        <begin position="309"/>
        <end position="328"/>
    </location>
</feature>
<protein>
    <recommendedName>
        <fullName evidence="10">Permease</fullName>
    </recommendedName>
</protein>
<feature type="transmembrane region" description="Helical" evidence="7">
    <location>
        <begin position="276"/>
        <end position="303"/>
    </location>
</feature>
<evidence type="ECO:0008006" key="10">
    <source>
        <dbReference type="Google" id="ProtNLM"/>
    </source>
</evidence>
<dbReference type="RefSeq" id="WP_076004450.1">
    <property type="nucleotide sequence ID" value="NZ_CP018258.1"/>
</dbReference>
<sequence length="364" mass="39331">MAHEEKCDIGCDCGPGNSPAPVRAARPGRLAWWLGLGLVAWILIYYWLKPAADFVTFDLFRLDETSRFGSAVAFFLYDAPKVLMLLVLIIFGIGIVRSFFSPERTRAFLAGKRELVGNTMAAGLGIVTPFCSCSACPLFIGFVEAGIPLGVTLSFLIASPMINEVALVLLYGLFGWKIALLYIGSGLVIAITAGWVIGKLSLERYIEDWVRQRRATGANAIPGETLTFEERAQYGLQAVRDIVGKVWPYLLGGIAVGAFIHGYVPQDFLASFMGKNAWWSVPAAVLIGVPVYSNAAGVVPIVQALMEKGAALGTSLAFMMAVVGLSLPEMVILRKVLKPRLLAIFIGVVATGIIVTGYLFNYIL</sequence>
<keyword evidence="4 7" id="KW-0812">Transmembrane</keyword>
<feature type="transmembrane region" description="Helical" evidence="7">
    <location>
        <begin position="340"/>
        <end position="360"/>
    </location>
</feature>
<evidence type="ECO:0000256" key="5">
    <source>
        <dbReference type="ARBA" id="ARBA00022989"/>
    </source>
</evidence>
<feature type="transmembrane region" description="Helical" evidence="7">
    <location>
        <begin position="149"/>
        <end position="171"/>
    </location>
</feature>
<dbReference type="Proteomes" id="UP000185934">
    <property type="component" value="Chromosome"/>
</dbReference>
<evidence type="ECO:0000313" key="8">
    <source>
        <dbReference type="EMBL" id="APV44822.1"/>
    </source>
</evidence>
<organism evidence="8 9">
    <name type="scientific">Dehalogenimonas formicexedens</name>
    <dbReference type="NCBI Taxonomy" id="1839801"/>
    <lineage>
        <taxon>Bacteria</taxon>
        <taxon>Bacillati</taxon>
        <taxon>Chloroflexota</taxon>
        <taxon>Dehalococcoidia</taxon>
        <taxon>Dehalococcoidales</taxon>
        <taxon>Dehalococcoidaceae</taxon>
        <taxon>Dehalogenimonas</taxon>
    </lineage>
</organism>
<keyword evidence="5 7" id="KW-1133">Transmembrane helix</keyword>
<feature type="transmembrane region" description="Helical" evidence="7">
    <location>
        <begin position="30"/>
        <end position="48"/>
    </location>
</feature>
<dbReference type="InterPro" id="IPR005524">
    <property type="entry name" value="DUF318"/>
</dbReference>
<keyword evidence="9" id="KW-1185">Reference proteome</keyword>
<dbReference type="EMBL" id="CP018258">
    <property type="protein sequence ID" value="APV44822.1"/>
    <property type="molecule type" value="Genomic_DNA"/>
</dbReference>
<evidence type="ECO:0000256" key="1">
    <source>
        <dbReference type="ARBA" id="ARBA00004651"/>
    </source>
</evidence>
<dbReference type="AlphaFoldDB" id="A0A1P8F8T5"/>
<feature type="transmembrane region" description="Helical" evidence="7">
    <location>
        <begin position="82"/>
        <end position="100"/>
    </location>
</feature>
<gene>
    <name evidence="8" type="ORF">Dform_01500</name>
</gene>
<comment type="subcellular location">
    <subcellularLocation>
        <location evidence="1">Cell membrane</location>
        <topology evidence="1">Multi-pass membrane protein</topology>
    </subcellularLocation>
</comment>
<feature type="transmembrane region" description="Helical" evidence="7">
    <location>
        <begin position="178"/>
        <end position="197"/>
    </location>
</feature>
<reference evidence="9" key="1">
    <citation type="submission" date="2016-11" db="EMBL/GenBank/DDBJ databases">
        <title>Dehalogenimonas formicexedens sp. nov., a chlorinated alkane respiring bacterium isolated from contaminated groundwater.</title>
        <authorList>
            <person name="Key T.A."/>
            <person name="Bowman K.S."/>
            <person name="Lee I."/>
            <person name="Chun J."/>
            <person name="Albuquerque L."/>
            <person name="da Costa M.S."/>
            <person name="Rainey F.A."/>
            <person name="Moe W.M."/>
        </authorList>
    </citation>
    <scope>NUCLEOTIDE SEQUENCE [LARGE SCALE GENOMIC DNA]</scope>
    <source>
        <strain evidence="9">NSZ-14</strain>
    </source>
</reference>
<keyword evidence="6 7" id="KW-0472">Membrane</keyword>
<dbReference type="Pfam" id="PF03773">
    <property type="entry name" value="ArsP_1"/>
    <property type="match status" value="1"/>
</dbReference>
<keyword evidence="3" id="KW-1003">Cell membrane</keyword>
<dbReference type="PANTHER" id="PTHR42775">
    <property type="entry name" value="PERMEASE RV2963-RELATED"/>
    <property type="match status" value="1"/>
</dbReference>
<dbReference type="InterPro" id="IPR053166">
    <property type="entry name" value="UPF0718_permease"/>
</dbReference>